<accession>X1TGG9</accession>
<organism evidence="2">
    <name type="scientific">marine sediment metagenome</name>
    <dbReference type="NCBI Taxonomy" id="412755"/>
    <lineage>
        <taxon>unclassified sequences</taxon>
        <taxon>metagenomes</taxon>
        <taxon>ecological metagenomes</taxon>
    </lineage>
</organism>
<dbReference type="EMBL" id="BARW01030286">
    <property type="protein sequence ID" value="GAJ04374.1"/>
    <property type="molecule type" value="Genomic_DNA"/>
</dbReference>
<comment type="caution">
    <text evidence="2">The sequence shown here is derived from an EMBL/GenBank/DDBJ whole genome shotgun (WGS) entry which is preliminary data.</text>
</comment>
<protein>
    <recommendedName>
        <fullName evidence="1">NrS-1 polymerase-like helicase domain-containing protein</fullName>
    </recommendedName>
</protein>
<gene>
    <name evidence="2" type="ORF">S12H4_48454</name>
</gene>
<feature type="non-terminal residue" evidence="2">
    <location>
        <position position="224"/>
    </location>
</feature>
<name>X1TGG9_9ZZZZ</name>
<dbReference type="InterPro" id="IPR045455">
    <property type="entry name" value="NrS-1_pol-like_helicase"/>
</dbReference>
<reference evidence="2" key="1">
    <citation type="journal article" date="2014" name="Front. Microbiol.">
        <title>High frequency of phylogenetically diverse reductive dehalogenase-homologous genes in deep subseafloor sedimentary metagenomes.</title>
        <authorList>
            <person name="Kawai M."/>
            <person name="Futagami T."/>
            <person name="Toyoda A."/>
            <person name="Takaki Y."/>
            <person name="Nishi S."/>
            <person name="Hori S."/>
            <person name="Arai W."/>
            <person name="Tsubouchi T."/>
            <person name="Morono Y."/>
            <person name="Uchiyama I."/>
            <person name="Ito T."/>
            <person name="Fujiyama A."/>
            <person name="Inagaki F."/>
            <person name="Takami H."/>
        </authorList>
    </citation>
    <scope>NUCLEOTIDE SEQUENCE</scope>
    <source>
        <strain evidence="2">Expedition CK06-06</strain>
    </source>
</reference>
<evidence type="ECO:0000313" key="2">
    <source>
        <dbReference type="EMBL" id="GAJ04374.1"/>
    </source>
</evidence>
<feature type="domain" description="NrS-1 polymerase-like helicase" evidence="1">
    <location>
        <begin position="153"/>
        <end position="219"/>
    </location>
</feature>
<proteinExistence type="predicted"/>
<evidence type="ECO:0000259" key="1">
    <source>
        <dbReference type="Pfam" id="PF19263"/>
    </source>
</evidence>
<dbReference type="AlphaFoldDB" id="X1TGG9"/>
<dbReference type="Pfam" id="PF19263">
    <property type="entry name" value="DUF5906"/>
    <property type="match status" value="1"/>
</dbReference>
<sequence length="224" mass="24965">MITAAPKNNKTSAAIETVKARFVRVPSNTSSARFRDVVTGTAQSDACILQDFYRRNGGKDKYDAAYLLGCLDWAYGEKFVPNGLAILDNGFINLWRAPELQPTGTRVTKEQVEPFVDFLRRWFPDDSERDYFGWWIAMSVRHQEQKIIATPLLRSEHGVGKGFFAETLLPGLLGPTAAALCHLKDVVGDFNETVEGKTLLVVDEVYRSKKSTTDSLKSIQANAT</sequence>